<dbReference type="PANTHER" id="PTHR35596">
    <property type="entry name" value="DUF2263 DOMAIN-CONTAINING PROTEIN"/>
    <property type="match status" value="1"/>
</dbReference>
<protein>
    <recommendedName>
        <fullName evidence="1">Microbial-type PARG catalytic domain-containing protein</fullName>
    </recommendedName>
</protein>
<dbReference type="Gene3D" id="3.40.220.10">
    <property type="entry name" value="Leucine Aminopeptidase, subunit E, domain 1"/>
    <property type="match status" value="1"/>
</dbReference>
<dbReference type="PANTHER" id="PTHR35596:SF1">
    <property type="entry name" value="MICROBIAL-TYPE PARG CATALYTIC DOMAIN-CONTAINING PROTEIN"/>
    <property type="match status" value="1"/>
</dbReference>
<dbReference type="SUPFAM" id="SSF52949">
    <property type="entry name" value="Macro domain-like"/>
    <property type="match status" value="1"/>
</dbReference>
<evidence type="ECO:0000259" key="1">
    <source>
        <dbReference type="Pfam" id="PF10021"/>
    </source>
</evidence>
<dbReference type="InterPro" id="IPR012664">
    <property type="entry name" value="CHP02452"/>
</dbReference>
<dbReference type="Proteomes" id="UP001629113">
    <property type="component" value="Unassembled WGS sequence"/>
</dbReference>
<sequence length="281" mass="30504">MSPSAPAGISTRRLSKSARAREANSIIKSDLPKLLRYSPKAQAGIENTELITYSEELALPRVRIIQSDTFDAVFNATPEDRVGVLNMANALQPGGGVLHGDTAQEETLCLRSSLYASISTQSYPLPEFGAIYSPDVLIFQGSTNTYTNEYLEQSDWSYVDVISCAAIDTPDTHVGEDGTQTFTYQEDRDAMETKIKLILQIARQKRITYLVLGAFGCGAFRNPIHDVAAIFKEAILGSEGVPSAAVGIEEIIFAIIDNGPNLKIFREVFGEDAAGEEDVSG</sequence>
<evidence type="ECO:0000313" key="2">
    <source>
        <dbReference type="EMBL" id="KAL3427351.1"/>
    </source>
</evidence>
<dbReference type="InterPro" id="IPR019261">
    <property type="entry name" value="PARG_cat_microbial"/>
</dbReference>
<dbReference type="NCBIfam" id="TIGR02452">
    <property type="entry name" value="TIGR02452 family protein"/>
    <property type="match status" value="1"/>
</dbReference>
<reference evidence="2 3" key="1">
    <citation type="submission" date="2024-06" db="EMBL/GenBank/DDBJ databases">
        <title>Complete genome of Phlyctema vagabunda strain 19-DSS-EL-015.</title>
        <authorList>
            <person name="Fiorenzani C."/>
        </authorList>
    </citation>
    <scope>NUCLEOTIDE SEQUENCE [LARGE SCALE GENOMIC DNA]</scope>
    <source>
        <strain evidence="2 3">19-DSS-EL-015</strain>
    </source>
</reference>
<comment type="caution">
    <text evidence="2">The sequence shown here is derived from an EMBL/GenBank/DDBJ whole genome shotgun (WGS) entry which is preliminary data.</text>
</comment>
<feature type="domain" description="Microbial-type PARG catalytic" evidence="1">
    <location>
        <begin position="53"/>
        <end position="140"/>
    </location>
</feature>
<dbReference type="Pfam" id="PF10021">
    <property type="entry name" value="PARG_cat_microb"/>
    <property type="match status" value="1"/>
</dbReference>
<dbReference type="EMBL" id="JBFCZG010000001">
    <property type="protein sequence ID" value="KAL3427351.1"/>
    <property type="molecule type" value="Genomic_DNA"/>
</dbReference>
<gene>
    <name evidence="2" type="ORF">PVAG01_00860</name>
</gene>
<name>A0ABR4PVJ1_9HELO</name>
<evidence type="ECO:0000313" key="3">
    <source>
        <dbReference type="Proteomes" id="UP001629113"/>
    </source>
</evidence>
<keyword evidence="3" id="KW-1185">Reference proteome</keyword>
<proteinExistence type="predicted"/>
<organism evidence="2 3">
    <name type="scientific">Phlyctema vagabunda</name>
    <dbReference type="NCBI Taxonomy" id="108571"/>
    <lineage>
        <taxon>Eukaryota</taxon>
        <taxon>Fungi</taxon>
        <taxon>Dikarya</taxon>
        <taxon>Ascomycota</taxon>
        <taxon>Pezizomycotina</taxon>
        <taxon>Leotiomycetes</taxon>
        <taxon>Helotiales</taxon>
        <taxon>Dermateaceae</taxon>
        <taxon>Phlyctema</taxon>
    </lineage>
</organism>
<dbReference type="InterPro" id="IPR043472">
    <property type="entry name" value="Macro_dom-like"/>
</dbReference>
<accession>A0ABR4PVJ1</accession>